<keyword evidence="4" id="KW-0804">Transcription</keyword>
<reference evidence="6 7" key="1">
    <citation type="submission" date="2019-02" db="EMBL/GenBank/DDBJ databases">
        <title>Genomic Encyclopedia of Type Strains, Phase IV (KMG-IV): sequencing the most valuable type-strain genomes for metagenomic binning, comparative biology and taxonomic classification.</title>
        <authorList>
            <person name="Goeker M."/>
        </authorList>
    </citation>
    <scope>NUCLEOTIDE SEQUENCE [LARGE SCALE GENOMIC DNA]</scope>
    <source>
        <strain evidence="6 7">DSM 45622</strain>
    </source>
</reference>
<dbReference type="InterPro" id="IPR005119">
    <property type="entry name" value="LysR_subst-bd"/>
</dbReference>
<comment type="similarity">
    <text evidence="1">Belongs to the LysR transcriptional regulatory family.</text>
</comment>
<dbReference type="GO" id="GO:0003677">
    <property type="term" value="F:DNA binding"/>
    <property type="evidence" value="ECO:0007669"/>
    <property type="project" value="UniProtKB-KW"/>
</dbReference>
<dbReference type="InterPro" id="IPR036388">
    <property type="entry name" value="WH-like_DNA-bd_sf"/>
</dbReference>
<dbReference type="Gene3D" id="3.40.190.10">
    <property type="entry name" value="Periplasmic binding protein-like II"/>
    <property type="match status" value="2"/>
</dbReference>
<evidence type="ECO:0000256" key="3">
    <source>
        <dbReference type="ARBA" id="ARBA00023125"/>
    </source>
</evidence>
<dbReference type="RefSeq" id="WP_130493830.1">
    <property type="nucleotide sequence ID" value="NZ_SGXD01000004.1"/>
</dbReference>
<feature type="domain" description="HTH lysR-type" evidence="5">
    <location>
        <begin position="1"/>
        <end position="58"/>
    </location>
</feature>
<evidence type="ECO:0000313" key="7">
    <source>
        <dbReference type="Proteomes" id="UP000293638"/>
    </source>
</evidence>
<dbReference type="Gene3D" id="1.10.10.10">
    <property type="entry name" value="Winged helix-like DNA-binding domain superfamily/Winged helix DNA-binding domain"/>
    <property type="match status" value="1"/>
</dbReference>
<dbReference type="Pfam" id="PF03466">
    <property type="entry name" value="LysR_substrate"/>
    <property type="match status" value="1"/>
</dbReference>
<dbReference type="PANTHER" id="PTHR30346:SF29">
    <property type="entry name" value="LYSR SUBSTRATE-BINDING"/>
    <property type="match status" value="1"/>
</dbReference>
<comment type="caution">
    <text evidence="6">The sequence shown here is derived from an EMBL/GenBank/DDBJ whole genome shotgun (WGS) entry which is preliminary data.</text>
</comment>
<dbReference type="PANTHER" id="PTHR30346">
    <property type="entry name" value="TRANSCRIPTIONAL DUAL REGULATOR HCAR-RELATED"/>
    <property type="match status" value="1"/>
</dbReference>
<name>A0A4Q7NFI8_9ACTN</name>
<evidence type="ECO:0000313" key="6">
    <source>
        <dbReference type="EMBL" id="RZS82667.1"/>
    </source>
</evidence>
<keyword evidence="3 6" id="KW-0238">DNA-binding</keyword>
<gene>
    <name evidence="6" type="ORF">EV189_3062</name>
</gene>
<dbReference type="SUPFAM" id="SSF53850">
    <property type="entry name" value="Periplasmic binding protein-like II"/>
    <property type="match status" value="1"/>
</dbReference>
<proteinExistence type="inferred from homology"/>
<dbReference type="AlphaFoldDB" id="A0A4Q7NFI8"/>
<accession>A0A4Q7NFI8</accession>
<evidence type="ECO:0000256" key="2">
    <source>
        <dbReference type="ARBA" id="ARBA00023015"/>
    </source>
</evidence>
<dbReference type="FunFam" id="1.10.10.10:FF:000001">
    <property type="entry name" value="LysR family transcriptional regulator"/>
    <property type="match status" value="1"/>
</dbReference>
<organism evidence="6 7">
    <name type="scientific">Motilibacter rhizosphaerae</name>
    <dbReference type="NCBI Taxonomy" id="598652"/>
    <lineage>
        <taxon>Bacteria</taxon>
        <taxon>Bacillati</taxon>
        <taxon>Actinomycetota</taxon>
        <taxon>Actinomycetes</taxon>
        <taxon>Motilibacterales</taxon>
        <taxon>Motilibacteraceae</taxon>
        <taxon>Motilibacter</taxon>
    </lineage>
</organism>
<dbReference type="EMBL" id="SGXD01000004">
    <property type="protein sequence ID" value="RZS82667.1"/>
    <property type="molecule type" value="Genomic_DNA"/>
</dbReference>
<evidence type="ECO:0000259" key="5">
    <source>
        <dbReference type="PROSITE" id="PS50931"/>
    </source>
</evidence>
<evidence type="ECO:0000256" key="4">
    <source>
        <dbReference type="ARBA" id="ARBA00023163"/>
    </source>
</evidence>
<protein>
    <submittedName>
        <fullName evidence="6">DNA-binding transcriptional LysR family regulator</fullName>
    </submittedName>
</protein>
<dbReference type="Proteomes" id="UP000293638">
    <property type="component" value="Unassembled WGS sequence"/>
</dbReference>
<dbReference type="InterPro" id="IPR000847">
    <property type="entry name" value="LysR_HTH_N"/>
</dbReference>
<dbReference type="OrthoDB" id="4131546at2"/>
<evidence type="ECO:0000256" key="1">
    <source>
        <dbReference type="ARBA" id="ARBA00009437"/>
    </source>
</evidence>
<dbReference type="GO" id="GO:0003700">
    <property type="term" value="F:DNA-binding transcription factor activity"/>
    <property type="evidence" value="ECO:0007669"/>
    <property type="project" value="InterPro"/>
</dbReference>
<sequence>MDPRRLLVFREVGRAGSLAGAARALGWTQPAVSQQVKRLEEEAGTPLVVRQGRGVALTEAGLVLLRHAEGVADRLAAAEQEVGALTGLATGLVRVAAFPTAAAVLLPPALVGLRERAPALQVRFTELEPPEAEAAVRAGDADLAVVFRHEQDDDVVPGDLVREPLSRHGVLAVVPEGREPPRGLADLANDPWIAGCVRCRAHLLRCARRAGFTPDIRHATDDHVVVQRLVGHGLGAALLPAWALHAGTQPGVRAVDLPDVDGRVVEVLVRPEARRVPAVAAALAALREAAA</sequence>
<keyword evidence="2" id="KW-0805">Transcription regulation</keyword>
<dbReference type="GO" id="GO:0032993">
    <property type="term" value="C:protein-DNA complex"/>
    <property type="evidence" value="ECO:0007669"/>
    <property type="project" value="TreeGrafter"/>
</dbReference>
<dbReference type="Pfam" id="PF00126">
    <property type="entry name" value="HTH_1"/>
    <property type="match status" value="1"/>
</dbReference>
<keyword evidence="7" id="KW-1185">Reference proteome</keyword>
<dbReference type="InterPro" id="IPR036390">
    <property type="entry name" value="WH_DNA-bd_sf"/>
</dbReference>
<dbReference type="SUPFAM" id="SSF46785">
    <property type="entry name" value="Winged helix' DNA-binding domain"/>
    <property type="match status" value="1"/>
</dbReference>
<dbReference type="PRINTS" id="PR00039">
    <property type="entry name" value="HTHLYSR"/>
</dbReference>
<dbReference type="PROSITE" id="PS50931">
    <property type="entry name" value="HTH_LYSR"/>
    <property type="match status" value="1"/>
</dbReference>